<feature type="signal peptide" evidence="2">
    <location>
        <begin position="1"/>
        <end position="30"/>
    </location>
</feature>
<feature type="chain" id="PRO_5045244235" evidence="2">
    <location>
        <begin position="31"/>
        <end position="108"/>
    </location>
</feature>
<name>A0ABS0YMT2_9BACT</name>
<protein>
    <submittedName>
        <fullName evidence="3">Uncharacterized protein</fullName>
    </submittedName>
</protein>
<comment type="caution">
    <text evidence="3">The sequence shown here is derived from an EMBL/GenBank/DDBJ whole genome shotgun (WGS) entry which is preliminary data.</text>
</comment>
<evidence type="ECO:0000256" key="1">
    <source>
        <dbReference type="SAM" id="MobiDB-lite"/>
    </source>
</evidence>
<feature type="region of interest" description="Disordered" evidence="1">
    <location>
        <begin position="77"/>
        <end position="108"/>
    </location>
</feature>
<dbReference type="EMBL" id="JAEMHK010000002">
    <property type="protein sequence ID" value="MBJ6799195.1"/>
    <property type="molecule type" value="Genomic_DNA"/>
</dbReference>
<sequence length="108" mass="11471">MTPKRISVNCKRNSFTAAAICLAFSGTALADTLVIRYASGEVQNVALSGPAKDIRDIAVGETSVPLSEKVKQLLLGKQPIADRVPQEEPQSGTGKSKPKLQWAPPLAE</sequence>
<keyword evidence="4" id="KW-1185">Reference proteome</keyword>
<proteinExistence type="predicted"/>
<evidence type="ECO:0000313" key="3">
    <source>
        <dbReference type="EMBL" id="MBJ6799195.1"/>
    </source>
</evidence>
<keyword evidence="2" id="KW-0732">Signal</keyword>
<evidence type="ECO:0000313" key="4">
    <source>
        <dbReference type="Proteomes" id="UP000641025"/>
    </source>
</evidence>
<evidence type="ECO:0000256" key="2">
    <source>
        <dbReference type="SAM" id="SignalP"/>
    </source>
</evidence>
<reference evidence="3 4" key="1">
    <citation type="submission" date="2020-12" db="EMBL/GenBank/DDBJ databases">
        <title>Geomonas sp. Red259, isolated from paddy soil.</title>
        <authorList>
            <person name="Xu Z."/>
            <person name="Zhang Z."/>
            <person name="Masuda Y."/>
            <person name="Itoh H."/>
            <person name="Senoo K."/>
        </authorList>
    </citation>
    <scope>NUCLEOTIDE SEQUENCE [LARGE SCALE GENOMIC DNA]</scope>
    <source>
        <strain evidence="3 4">Red259</strain>
    </source>
</reference>
<gene>
    <name evidence="3" type="ORF">JFN90_03480</name>
</gene>
<dbReference type="Proteomes" id="UP000641025">
    <property type="component" value="Unassembled WGS sequence"/>
</dbReference>
<organism evidence="3 4">
    <name type="scientific">Geomonas propionica</name>
    <dbReference type="NCBI Taxonomy" id="2798582"/>
    <lineage>
        <taxon>Bacteria</taxon>
        <taxon>Pseudomonadati</taxon>
        <taxon>Thermodesulfobacteriota</taxon>
        <taxon>Desulfuromonadia</taxon>
        <taxon>Geobacterales</taxon>
        <taxon>Geobacteraceae</taxon>
        <taxon>Geomonas</taxon>
    </lineage>
</organism>
<accession>A0ABS0YMT2</accession>
<dbReference type="RefSeq" id="WP_199393712.1">
    <property type="nucleotide sequence ID" value="NZ_JAEMHK010000002.1"/>
</dbReference>